<dbReference type="InterPro" id="IPR041561">
    <property type="entry name" value="PglD_N"/>
</dbReference>
<keyword evidence="6" id="KW-1185">Reference proteome</keyword>
<comment type="similarity">
    <text evidence="1">Belongs to the transferase hexapeptide repeat family.</text>
</comment>
<keyword evidence="3" id="KW-0677">Repeat</keyword>
<feature type="domain" description="PglD N-terminal" evidence="4">
    <location>
        <begin position="3"/>
        <end position="74"/>
    </location>
</feature>
<protein>
    <submittedName>
        <fullName evidence="5">Acetyltransferase</fullName>
    </submittedName>
</protein>
<reference evidence="5 6" key="1">
    <citation type="submission" date="2016-10" db="EMBL/GenBank/DDBJ databases">
        <title>Complete genome sequences of three Cupriavidus strains isolated from various Malaysian environments.</title>
        <authorList>
            <person name="Abdullah A.A.-A."/>
            <person name="Shafie N.A.H."/>
            <person name="Lau N.S."/>
        </authorList>
    </citation>
    <scope>NUCLEOTIDE SEQUENCE [LARGE SCALE GENOMIC DNA]</scope>
    <source>
        <strain evidence="5 6">USMAA1020</strain>
    </source>
</reference>
<sequence>MRKLALLGASGHGKVVADSALAAGYSSIEFFDDAWPDRVRNGHWAISGDTEILLDALSDFDGVIVTIGDCSIRLAKTAAIRKAGGRLLTVIHPHACVSKFASLGDGSVVMAGAIVNADVTAGTATIINSGATVDHDCLLDDGVHISPGAHLAGNVIVGRCSWIGIGAAVKQGVTIGADVVVGAGAVVVSNISDHVIAVGCPASPLQFSKSGSCGDLSPSLKRESKC</sequence>
<dbReference type="NCBIfam" id="TIGR03570">
    <property type="entry name" value="NeuD_NnaD"/>
    <property type="match status" value="1"/>
</dbReference>
<dbReference type="RefSeq" id="WP_071068710.1">
    <property type="nucleotide sequence ID" value="NZ_CP017754.1"/>
</dbReference>
<accession>A0ABM6F1X4</accession>
<name>A0ABM6F1X4_9BURK</name>
<evidence type="ECO:0000259" key="4">
    <source>
        <dbReference type="Pfam" id="PF17836"/>
    </source>
</evidence>
<evidence type="ECO:0000256" key="1">
    <source>
        <dbReference type="ARBA" id="ARBA00007274"/>
    </source>
</evidence>
<dbReference type="Gene3D" id="2.160.10.10">
    <property type="entry name" value="Hexapeptide repeat proteins"/>
    <property type="match status" value="1"/>
</dbReference>
<dbReference type="SUPFAM" id="SSF51161">
    <property type="entry name" value="Trimeric LpxA-like enzymes"/>
    <property type="match status" value="1"/>
</dbReference>
<proteinExistence type="inferred from homology"/>
<organism evidence="5 6">
    <name type="scientific">Cupriavidus malaysiensis</name>
    <dbReference type="NCBI Taxonomy" id="367825"/>
    <lineage>
        <taxon>Bacteria</taxon>
        <taxon>Pseudomonadati</taxon>
        <taxon>Pseudomonadota</taxon>
        <taxon>Betaproteobacteria</taxon>
        <taxon>Burkholderiales</taxon>
        <taxon>Burkholderiaceae</taxon>
        <taxon>Cupriavidus</taxon>
    </lineage>
</organism>
<dbReference type="InterPro" id="IPR018357">
    <property type="entry name" value="Hexapep_transf_CS"/>
</dbReference>
<evidence type="ECO:0000313" key="6">
    <source>
        <dbReference type="Proteomes" id="UP000177515"/>
    </source>
</evidence>
<dbReference type="PROSITE" id="PS00101">
    <property type="entry name" value="HEXAPEP_TRANSFERASES"/>
    <property type="match status" value="1"/>
</dbReference>
<dbReference type="PANTHER" id="PTHR43300">
    <property type="entry name" value="ACETYLTRANSFERASE"/>
    <property type="match status" value="1"/>
</dbReference>
<gene>
    <name evidence="5" type="ORF">BKK80_05655</name>
</gene>
<dbReference type="Proteomes" id="UP000177515">
    <property type="component" value="Chromosome 1"/>
</dbReference>
<evidence type="ECO:0000256" key="3">
    <source>
        <dbReference type="ARBA" id="ARBA00022737"/>
    </source>
</evidence>
<keyword evidence="2" id="KW-0808">Transferase</keyword>
<dbReference type="Gene3D" id="3.40.50.20">
    <property type="match status" value="1"/>
</dbReference>
<evidence type="ECO:0000313" key="5">
    <source>
        <dbReference type="EMBL" id="AOZ05350.1"/>
    </source>
</evidence>
<evidence type="ECO:0000256" key="2">
    <source>
        <dbReference type="ARBA" id="ARBA00022679"/>
    </source>
</evidence>
<dbReference type="PANTHER" id="PTHR43300:SF7">
    <property type="entry name" value="UDP-N-ACETYLBACILLOSAMINE N-ACETYLTRANSFERASE"/>
    <property type="match status" value="1"/>
</dbReference>
<dbReference type="EMBL" id="CP017754">
    <property type="protein sequence ID" value="AOZ05350.1"/>
    <property type="molecule type" value="Genomic_DNA"/>
</dbReference>
<dbReference type="CDD" id="cd03360">
    <property type="entry name" value="LbH_AT_putative"/>
    <property type="match status" value="1"/>
</dbReference>
<dbReference type="InterPro" id="IPR020019">
    <property type="entry name" value="AcTrfase_PglD-like"/>
</dbReference>
<dbReference type="Pfam" id="PF17836">
    <property type="entry name" value="PglD_N"/>
    <property type="match status" value="1"/>
</dbReference>
<dbReference type="InterPro" id="IPR050179">
    <property type="entry name" value="Trans_hexapeptide_repeat"/>
</dbReference>
<dbReference type="InterPro" id="IPR011004">
    <property type="entry name" value="Trimer_LpxA-like_sf"/>
</dbReference>